<organism evidence="1 2">
    <name type="scientific">Roseivirga thermotolerans</name>
    <dbReference type="NCBI Taxonomy" id="1758176"/>
    <lineage>
        <taxon>Bacteria</taxon>
        <taxon>Pseudomonadati</taxon>
        <taxon>Bacteroidota</taxon>
        <taxon>Cytophagia</taxon>
        <taxon>Cytophagales</taxon>
        <taxon>Roseivirgaceae</taxon>
        <taxon>Roseivirga</taxon>
    </lineage>
</organism>
<sequence>MYTMENLFHTSWQALTPKQCYRIVFGARMYKGIYAPGRLPMDAEMKVASDYLLDVLRTAALPGKWKMIYTQTSEEQKIDLFHDLPLLKPENAFRQFPVKAIKSLRRNLHLVAPDESMANSTFGQFKFADNEFTRLAYFQQTGDAYKVNEQLNRLVATLYLPSGENFDKSMVSEYADLVEQIVFIWQKALILEAYANTREFVIGRCPTFWPKPEHKEGEASPAVPTGPIWHELHYDLAESEAFKGFDTVENANMYNVFDYLENLAKRKPNANA</sequence>
<dbReference type="EMBL" id="BNAG01000003">
    <property type="protein sequence ID" value="GHE65011.1"/>
    <property type="molecule type" value="Genomic_DNA"/>
</dbReference>
<evidence type="ECO:0000313" key="1">
    <source>
        <dbReference type="EMBL" id="GHE65011.1"/>
    </source>
</evidence>
<keyword evidence="2" id="KW-1185">Reference proteome</keyword>
<reference evidence="2" key="1">
    <citation type="journal article" date="2019" name="Int. J. Syst. Evol. Microbiol.">
        <title>The Global Catalogue of Microorganisms (GCM) 10K type strain sequencing project: providing services to taxonomists for standard genome sequencing and annotation.</title>
        <authorList>
            <consortium name="The Broad Institute Genomics Platform"/>
            <consortium name="The Broad Institute Genome Sequencing Center for Infectious Disease"/>
            <person name="Wu L."/>
            <person name="Ma J."/>
        </authorList>
    </citation>
    <scope>NUCLEOTIDE SEQUENCE [LARGE SCALE GENOMIC DNA]</scope>
    <source>
        <strain evidence="2">CGMCC 1.15111</strain>
    </source>
</reference>
<dbReference type="Proteomes" id="UP000658258">
    <property type="component" value="Unassembled WGS sequence"/>
</dbReference>
<protein>
    <submittedName>
        <fullName evidence="1">Uncharacterized protein</fullName>
    </submittedName>
</protein>
<comment type="caution">
    <text evidence="1">The sequence shown here is derived from an EMBL/GenBank/DDBJ whole genome shotgun (WGS) entry which is preliminary data.</text>
</comment>
<name>A0ABQ3I8S6_9BACT</name>
<proteinExistence type="predicted"/>
<evidence type="ECO:0000313" key="2">
    <source>
        <dbReference type="Proteomes" id="UP000658258"/>
    </source>
</evidence>
<accession>A0ABQ3I8S6</accession>
<gene>
    <name evidence="1" type="ORF">GCM10011340_20040</name>
</gene>